<evidence type="ECO:0000313" key="2">
    <source>
        <dbReference type="Proteomes" id="UP001162992"/>
    </source>
</evidence>
<name>A0ACC2CFT6_DIPCM</name>
<evidence type="ECO:0000313" key="1">
    <source>
        <dbReference type="EMBL" id="KAJ7540911.1"/>
    </source>
</evidence>
<gene>
    <name evidence="1" type="ORF">O6H91_10G035900</name>
</gene>
<keyword evidence="2" id="KW-1185">Reference proteome</keyword>
<protein>
    <submittedName>
        <fullName evidence="1">Uncharacterized protein</fullName>
    </submittedName>
</protein>
<reference evidence="2" key="1">
    <citation type="journal article" date="2024" name="Proc. Natl. Acad. Sci. U.S.A.">
        <title>Extraordinary preservation of gene collinearity over three hundred million years revealed in homosporous lycophytes.</title>
        <authorList>
            <person name="Li C."/>
            <person name="Wickell D."/>
            <person name="Kuo L.Y."/>
            <person name="Chen X."/>
            <person name="Nie B."/>
            <person name="Liao X."/>
            <person name="Peng D."/>
            <person name="Ji J."/>
            <person name="Jenkins J."/>
            <person name="Williams M."/>
            <person name="Shu S."/>
            <person name="Plott C."/>
            <person name="Barry K."/>
            <person name="Rajasekar S."/>
            <person name="Grimwood J."/>
            <person name="Han X."/>
            <person name="Sun S."/>
            <person name="Hou Z."/>
            <person name="He W."/>
            <person name="Dai G."/>
            <person name="Sun C."/>
            <person name="Schmutz J."/>
            <person name="Leebens-Mack J.H."/>
            <person name="Li F.W."/>
            <person name="Wang L."/>
        </authorList>
    </citation>
    <scope>NUCLEOTIDE SEQUENCE [LARGE SCALE GENOMIC DNA]</scope>
    <source>
        <strain evidence="2">cv. PW_Plant_1</strain>
    </source>
</reference>
<proteinExistence type="predicted"/>
<accession>A0ACC2CFT6</accession>
<comment type="caution">
    <text evidence="1">The sequence shown here is derived from an EMBL/GenBank/DDBJ whole genome shotgun (WGS) entry which is preliminary data.</text>
</comment>
<dbReference type="Proteomes" id="UP001162992">
    <property type="component" value="Chromosome 10"/>
</dbReference>
<dbReference type="EMBL" id="CM055101">
    <property type="protein sequence ID" value="KAJ7540911.1"/>
    <property type="molecule type" value="Genomic_DNA"/>
</dbReference>
<sequence>MGFMESSGEGRDLGDYDNIYFKTASATASSLMAGTVLGAVAANWQDVPVVQRNNPYPGMKKTAQMMGNYGLTFAAIGGTFAFVDALSESIRGKKDIFNGALGGFAAGAVLGLKAGKVPIGLGAGAAFAAISALLDYNGQQMRAPIGREYLPYPRERP</sequence>
<organism evidence="1 2">
    <name type="scientific">Diphasiastrum complanatum</name>
    <name type="common">Issler's clubmoss</name>
    <name type="synonym">Lycopodium complanatum</name>
    <dbReference type="NCBI Taxonomy" id="34168"/>
    <lineage>
        <taxon>Eukaryota</taxon>
        <taxon>Viridiplantae</taxon>
        <taxon>Streptophyta</taxon>
        <taxon>Embryophyta</taxon>
        <taxon>Tracheophyta</taxon>
        <taxon>Lycopodiopsida</taxon>
        <taxon>Lycopodiales</taxon>
        <taxon>Lycopodiaceae</taxon>
        <taxon>Lycopodioideae</taxon>
        <taxon>Diphasiastrum</taxon>
    </lineage>
</organism>